<dbReference type="SMART" id="SM00283">
    <property type="entry name" value="MA"/>
    <property type="match status" value="1"/>
</dbReference>
<dbReference type="RefSeq" id="WP_120947978.1">
    <property type="nucleotide sequence ID" value="NZ_QXQS01000004.1"/>
</dbReference>
<reference evidence="6" key="2">
    <citation type="submission" date="2019-07" db="EMBL/GenBank/DDBJ databases">
        <title>Helicobacter labacensis sp. nov., Helicobacter mehlei sp. nov. and Helicobacter vulpis sp. nov., isolated from gastric mucosa of red fox (Vulpis vulpis).</title>
        <authorList>
            <person name="Papic B."/>
        </authorList>
    </citation>
    <scope>NUCLEOTIDE SEQUENCE [LARGE SCALE GENOMIC DNA]</scope>
    <source>
        <strain evidence="6">L8b</strain>
    </source>
</reference>
<organism evidence="5 6">
    <name type="scientific">Helicobacter mehlei</name>
    <dbReference type="NCBI Taxonomy" id="2316080"/>
    <lineage>
        <taxon>Bacteria</taxon>
        <taxon>Pseudomonadati</taxon>
        <taxon>Campylobacterota</taxon>
        <taxon>Epsilonproteobacteria</taxon>
        <taxon>Campylobacterales</taxon>
        <taxon>Helicobacteraceae</taxon>
        <taxon>Helicobacter</taxon>
    </lineage>
</organism>
<dbReference type="Gene3D" id="3.30.450.20">
    <property type="entry name" value="PAS domain"/>
    <property type="match status" value="1"/>
</dbReference>
<evidence type="ECO:0000256" key="2">
    <source>
        <dbReference type="PROSITE-ProRule" id="PRU00284"/>
    </source>
</evidence>
<dbReference type="EMBL" id="VKGC01000005">
    <property type="protein sequence ID" value="TSA85798.1"/>
    <property type="molecule type" value="Genomic_DNA"/>
</dbReference>
<reference evidence="5 6" key="3">
    <citation type="submission" date="2019-07" db="EMBL/GenBank/DDBJ databases">
        <authorList>
            <person name="Papic B."/>
        </authorList>
    </citation>
    <scope>NUCLEOTIDE SEQUENCE [LARGE SCALE GENOMIC DNA]</scope>
    <source>
        <strain evidence="5 6">L8b</strain>
    </source>
</reference>
<dbReference type="InterPro" id="IPR004089">
    <property type="entry name" value="MCPsignal_dom"/>
</dbReference>
<dbReference type="Pfam" id="PF08269">
    <property type="entry name" value="dCache_2"/>
    <property type="match status" value="1"/>
</dbReference>
<comment type="caution">
    <text evidence="5">The sequence shown here is derived from an EMBL/GenBank/DDBJ whole genome shotgun (WGS) entry which is preliminary data.</text>
</comment>
<dbReference type="PROSITE" id="PS50111">
    <property type="entry name" value="CHEMOTAXIS_TRANSDUC_2"/>
    <property type="match status" value="1"/>
</dbReference>
<evidence type="ECO:0000313" key="5">
    <source>
        <dbReference type="EMBL" id="TSA85798.1"/>
    </source>
</evidence>
<dbReference type="Pfam" id="PF00015">
    <property type="entry name" value="MCPsignal"/>
    <property type="match status" value="1"/>
</dbReference>
<evidence type="ECO:0000256" key="3">
    <source>
        <dbReference type="SAM" id="Phobius"/>
    </source>
</evidence>
<protein>
    <submittedName>
        <fullName evidence="5">Chemotaxis protein</fullName>
    </submittedName>
</protein>
<keyword evidence="1 2" id="KW-0807">Transducer</keyword>
<dbReference type="InterPro" id="IPR004010">
    <property type="entry name" value="Double_Cache_2"/>
</dbReference>
<accession>A0A553V020</accession>
<dbReference type="Gene3D" id="6.10.340.10">
    <property type="match status" value="1"/>
</dbReference>
<evidence type="ECO:0000256" key="1">
    <source>
        <dbReference type="ARBA" id="ARBA00023224"/>
    </source>
</evidence>
<sequence>MRSFSLGKQILVLWGLAMGAIFIVLVLFYHNNKRSVSHVNRLVANDLQELLEEQIKLSVDVLAFSISNALKDIPHATDAQKKKIVTDMITNFRFEKDRSGYFFVYEGYVPFVMPNLKGDLSRFKNMQDRNGVYIIQELHKVAMNNGGFVHYVFPKPLPDGSTRDVPKISYAQKIAGTQDWWIGTGMYTDNIAQRTLTISQAIDKDLSEKFYVYALIVVLFLIIVVVPLYYAFYRKITSNIRLLSSSLKEFFAFVNYRVKKEPEELNLQSKDELGDMARALKNNLKEAVEHFQADQHFSKDALNVLGGAHLGDFSKSIQAYAANPELQRLGKDLNAFFDFLSQMFSRIRNALQAYSSNDFKEGMDLANLNGGFLQLANDINTLQQSIVHSLKNSLDVAHALYQETDALNQTSNRLQEASKQQVSSLEQTTSALEQISQSMQSINTKSQEVIEQSDGIKNMVVVINDIADQITLLALNAAIEAARAGEHGRGFAVVADEVRKLAERTQKSLGEIEINTQSLTQSINDSAQAIEEQTQSIGKISAAMEALEETMTNNAEITATSLSISQNVQKIAQNILDEANSKKF</sequence>
<dbReference type="Proteomes" id="UP000319322">
    <property type="component" value="Unassembled WGS sequence"/>
</dbReference>
<dbReference type="PANTHER" id="PTHR32089">
    <property type="entry name" value="METHYL-ACCEPTING CHEMOTAXIS PROTEIN MCPB"/>
    <property type="match status" value="1"/>
</dbReference>
<dbReference type="GO" id="GO:0016020">
    <property type="term" value="C:membrane"/>
    <property type="evidence" value="ECO:0007669"/>
    <property type="project" value="InterPro"/>
</dbReference>
<keyword evidence="3" id="KW-0472">Membrane</keyword>
<feature type="domain" description="Methyl-accepting transducer" evidence="4">
    <location>
        <begin position="364"/>
        <end position="584"/>
    </location>
</feature>
<dbReference type="SUPFAM" id="SSF58104">
    <property type="entry name" value="Methyl-accepting chemotaxis protein (MCP) signaling domain"/>
    <property type="match status" value="1"/>
</dbReference>
<reference evidence="5 6" key="1">
    <citation type="submission" date="2019-07" db="EMBL/GenBank/DDBJ databases">
        <title>Helicobacter labacensis sp. nov., Helicobacter mehlei sp. nov. and Helicobacter vulpis sp. nov., isolated from gastric mucosa of red fox (Vulpis vulpis).</title>
        <authorList>
            <person name="Kusar D."/>
            <person name="Gruntar I."/>
            <person name="Pate M."/>
            <person name="Zajc U."/>
            <person name="Ocepek M."/>
        </authorList>
    </citation>
    <scope>NUCLEOTIDE SEQUENCE [LARGE SCALE GENOMIC DNA]</scope>
    <source>
        <strain evidence="5 6">L8b</strain>
    </source>
</reference>
<dbReference type="Gene3D" id="1.10.287.950">
    <property type="entry name" value="Methyl-accepting chemotaxis protein"/>
    <property type="match status" value="1"/>
</dbReference>
<proteinExistence type="predicted"/>
<feature type="transmembrane region" description="Helical" evidence="3">
    <location>
        <begin position="12"/>
        <end position="30"/>
    </location>
</feature>
<keyword evidence="3" id="KW-1133">Transmembrane helix</keyword>
<feature type="transmembrane region" description="Helical" evidence="3">
    <location>
        <begin position="210"/>
        <end position="232"/>
    </location>
</feature>
<name>A0A553V020_9HELI</name>
<gene>
    <name evidence="5" type="ORF">FNE76_03390</name>
</gene>
<dbReference type="PANTHER" id="PTHR32089:SF112">
    <property type="entry name" value="LYSOZYME-LIKE PROTEIN-RELATED"/>
    <property type="match status" value="1"/>
</dbReference>
<keyword evidence="3" id="KW-0812">Transmembrane</keyword>
<dbReference type="AlphaFoldDB" id="A0A553V020"/>
<dbReference type="GO" id="GO:0007165">
    <property type="term" value="P:signal transduction"/>
    <property type="evidence" value="ECO:0007669"/>
    <property type="project" value="UniProtKB-KW"/>
</dbReference>
<evidence type="ECO:0000313" key="6">
    <source>
        <dbReference type="Proteomes" id="UP000319322"/>
    </source>
</evidence>
<evidence type="ECO:0000259" key="4">
    <source>
        <dbReference type="PROSITE" id="PS50111"/>
    </source>
</evidence>
<keyword evidence="6" id="KW-1185">Reference proteome</keyword>